<organism evidence="9 10">
    <name type="scientific">Pyrus ussuriensis x Pyrus communis</name>
    <dbReference type="NCBI Taxonomy" id="2448454"/>
    <lineage>
        <taxon>Eukaryota</taxon>
        <taxon>Viridiplantae</taxon>
        <taxon>Streptophyta</taxon>
        <taxon>Embryophyta</taxon>
        <taxon>Tracheophyta</taxon>
        <taxon>Spermatophyta</taxon>
        <taxon>Magnoliopsida</taxon>
        <taxon>eudicotyledons</taxon>
        <taxon>Gunneridae</taxon>
        <taxon>Pentapetalae</taxon>
        <taxon>rosids</taxon>
        <taxon>fabids</taxon>
        <taxon>Rosales</taxon>
        <taxon>Rosaceae</taxon>
        <taxon>Amygdaloideae</taxon>
        <taxon>Maleae</taxon>
        <taxon>Pyrus</taxon>
    </lineage>
</organism>
<dbReference type="EMBL" id="SMOL01000458">
    <property type="protein sequence ID" value="KAB2613751.1"/>
    <property type="molecule type" value="Genomic_DNA"/>
</dbReference>
<sequence length="272" mass="31465">MVAMMGWGGVVEQGWRKGSWTREEDKLLGEYVSLHGEGRWSSVARCTGLNRSGKSCRLRWVNYLRPGLKRGHITPQEEDIIVELHALWGNKIYKWSTIARYLPGRTDNEVKNFWRTHFRRKEKCNQKQEKRKAQILEAKQQQLEEDQNMKTRATPPPHQDLEACSQRIVNNMNNTDIHKTQAKRAENMEEDKYCLPKLMHQASVEFWSDLLGEEGFYMGKLWNLDDVNGRMDLQQHTSLNQCNRVAMQINNQGNTAAALSSGGESSNISMQN</sequence>
<dbReference type="GO" id="GO:0043565">
    <property type="term" value="F:sequence-specific DNA binding"/>
    <property type="evidence" value="ECO:0007669"/>
    <property type="project" value="InterPro"/>
</dbReference>
<comment type="caution">
    <text evidence="9">The sequence shown here is derived from an EMBL/GenBank/DDBJ whole genome shotgun (WGS) entry which is preliminary data.</text>
</comment>
<evidence type="ECO:0000313" key="10">
    <source>
        <dbReference type="Proteomes" id="UP000327157"/>
    </source>
</evidence>
<evidence type="ECO:0000256" key="3">
    <source>
        <dbReference type="ARBA" id="ARBA00023015"/>
    </source>
</evidence>
<evidence type="ECO:0000313" key="9">
    <source>
        <dbReference type="EMBL" id="KAB2613751.1"/>
    </source>
</evidence>
<evidence type="ECO:0000259" key="8">
    <source>
        <dbReference type="PROSITE" id="PS51294"/>
    </source>
</evidence>
<dbReference type="InterPro" id="IPR044676">
    <property type="entry name" value="EOBI/EOBII-like_plant"/>
</dbReference>
<gene>
    <name evidence="9" type="ORF">D8674_036067</name>
</gene>
<keyword evidence="10" id="KW-1185">Reference proteome</keyword>
<protein>
    <submittedName>
        <fullName evidence="9">Myb-related protein 305</fullName>
    </submittedName>
</protein>
<feature type="domain" description="Myb-like" evidence="7">
    <location>
        <begin position="65"/>
        <end position="118"/>
    </location>
</feature>
<dbReference type="InterPro" id="IPR009057">
    <property type="entry name" value="Homeodomain-like_sf"/>
</dbReference>
<comment type="subcellular location">
    <subcellularLocation>
        <location evidence="1">Nucleus</location>
    </subcellularLocation>
</comment>
<dbReference type="OrthoDB" id="2143914at2759"/>
<feature type="domain" description="Myb-like" evidence="7">
    <location>
        <begin position="12"/>
        <end position="64"/>
    </location>
</feature>
<keyword evidence="4" id="KW-0238">DNA-binding</keyword>
<evidence type="ECO:0000256" key="2">
    <source>
        <dbReference type="ARBA" id="ARBA00022737"/>
    </source>
</evidence>
<dbReference type="PANTHER" id="PTHR45675">
    <property type="entry name" value="MYB TRANSCRIPTION FACTOR-RELATED-RELATED"/>
    <property type="match status" value="1"/>
</dbReference>
<dbReference type="FunFam" id="1.10.10.60:FF:000011">
    <property type="entry name" value="Myb transcription factor"/>
    <property type="match status" value="1"/>
</dbReference>
<reference evidence="10" key="2">
    <citation type="submission" date="2019-10" db="EMBL/GenBank/DDBJ databases">
        <title>A de novo genome assembly of a pear dwarfing rootstock.</title>
        <authorList>
            <person name="Wang F."/>
            <person name="Wang J."/>
            <person name="Li S."/>
            <person name="Zhang Y."/>
            <person name="Fang M."/>
            <person name="Ma L."/>
            <person name="Zhao Y."/>
            <person name="Jiang S."/>
        </authorList>
    </citation>
    <scope>NUCLEOTIDE SEQUENCE [LARGE SCALE GENOMIC DNA]</scope>
</reference>
<dbReference type="GO" id="GO:0005634">
    <property type="term" value="C:nucleus"/>
    <property type="evidence" value="ECO:0007669"/>
    <property type="project" value="UniProtKB-SubCell"/>
</dbReference>
<keyword evidence="6" id="KW-0539">Nucleus</keyword>
<evidence type="ECO:0000256" key="6">
    <source>
        <dbReference type="ARBA" id="ARBA00023242"/>
    </source>
</evidence>
<dbReference type="PANTHER" id="PTHR45675:SF17">
    <property type="entry name" value="MYB TRANSCRIPTION FACTOR"/>
    <property type="match status" value="1"/>
</dbReference>
<evidence type="ECO:0000256" key="4">
    <source>
        <dbReference type="ARBA" id="ARBA00023125"/>
    </source>
</evidence>
<feature type="domain" description="HTH myb-type" evidence="8">
    <location>
        <begin position="16"/>
        <end position="68"/>
    </location>
</feature>
<dbReference type="PROSITE" id="PS51294">
    <property type="entry name" value="HTH_MYB"/>
    <property type="match status" value="2"/>
</dbReference>
<name>A0A5N5GIR2_9ROSA</name>
<feature type="domain" description="HTH myb-type" evidence="8">
    <location>
        <begin position="69"/>
        <end position="122"/>
    </location>
</feature>
<accession>A0A5N5GIR2</accession>
<proteinExistence type="predicted"/>
<reference evidence="9 10" key="3">
    <citation type="submission" date="2019-11" db="EMBL/GenBank/DDBJ databases">
        <title>A de novo genome assembly of a pear dwarfing rootstock.</title>
        <authorList>
            <person name="Wang F."/>
            <person name="Wang J."/>
            <person name="Li S."/>
            <person name="Zhang Y."/>
            <person name="Fang M."/>
            <person name="Ma L."/>
            <person name="Zhao Y."/>
            <person name="Jiang S."/>
        </authorList>
    </citation>
    <scope>NUCLEOTIDE SEQUENCE [LARGE SCALE GENOMIC DNA]</scope>
    <source>
        <strain evidence="9">S2</strain>
        <tissue evidence="9">Leaf</tissue>
    </source>
</reference>
<dbReference type="Gene3D" id="1.10.10.60">
    <property type="entry name" value="Homeodomain-like"/>
    <property type="match status" value="2"/>
</dbReference>
<dbReference type="InterPro" id="IPR001005">
    <property type="entry name" value="SANT/Myb"/>
</dbReference>
<dbReference type="InterPro" id="IPR017930">
    <property type="entry name" value="Myb_dom"/>
</dbReference>
<dbReference type="SUPFAM" id="SSF46689">
    <property type="entry name" value="Homeodomain-like"/>
    <property type="match status" value="1"/>
</dbReference>
<evidence type="ECO:0000256" key="1">
    <source>
        <dbReference type="ARBA" id="ARBA00004123"/>
    </source>
</evidence>
<evidence type="ECO:0000256" key="5">
    <source>
        <dbReference type="ARBA" id="ARBA00023163"/>
    </source>
</evidence>
<dbReference type="AlphaFoldDB" id="A0A5N5GIR2"/>
<reference evidence="9 10" key="1">
    <citation type="submission" date="2019-09" db="EMBL/GenBank/DDBJ databases">
        <authorList>
            <person name="Ou C."/>
        </authorList>
    </citation>
    <scope>NUCLEOTIDE SEQUENCE [LARGE SCALE GENOMIC DNA]</scope>
    <source>
        <strain evidence="9">S2</strain>
        <tissue evidence="9">Leaf</tissue>
    </source>
</reference>
<dbReference type="SMART" id="SM00717">
    <property type="entry name" value="SANT"/>
    <property type="match status" value="2"/>
</dbReference>
<dbReference type="Proteomes" id="UP000327157">
    <property type="component" value="Chromosome 9"/>
</dbReference>
<keyword evidence="2" id="KW-0677">Repeat</keyword>
<dbReference type="GO" id="GO:0003700">
    <property type="term" value="F:DNA-binding transcription factor activity"/>
    <property type="evidence" value="ECO:0007669"/>
    <property type="project" value="InterPro"/>
</dbReference>
<dbReference type="Pfam" id="PF00249">
    <property type="entry name" value="Myb_DNA-binding"/>
    <property type="match status" value="2"/>
</dbReference>
<dbReference type="CDD" id="cd00167">
    <property type="entry name" value="SANT"/>
    <property type="match status" value="2"/>
</dbReference>
<keyword evidence="5" id="KW-0804">Transcription</keyword>
<dbReference type="PROSITE" id="PS50090">
    <property type="entry name" value="MYB_LIKE"/>
    <property type="match status" value="2"/>
</dbReference>
<keyword evidence="3" id="KW-0805">Transcription regulation</keyword>
<evidence type="ECO:0000259" key="7">
    <source>
        <dbReference type="PROSITE" id="PS50090"/>
    </source>
</evidence>